<evidence type="ECO:0000313" key="6">
    <source>
        <dbReference type="EMBL" id="GAA0461429.1"/>
    </source>
</evidence>
<evidence type="ECO:0000256" key="1">
    <source>
        <dbReference type="ARBA" id="ARBA00022737"/>
    </source>
</evidence>
<dbReference type="Proteomes" id="UP001499895">
    <property type="component" value="Unassembled WGS sequence"/>
</dbReference>
<dbReference type="GO" id="GO:0005524">
    <property type="term" value="F:ATP binding"/>
    <property type="evidence" value="ECO:0007669"/>
    <property type="project" value="UniProtKB-KW"/>
</dbReference>
<dbReference type="PROSITE" id="PS50893">
    <property type="entry name" value="ABC_TRANSPORTER_2"/>
    <property type="match status" value="2"/>
</dbReference>
<dbReference type="SMART" id="SM00382">
    <property type="entry name" value="AAA"/>
    <property type="match status" value="2"/>
</dbReference>
<evidence type="ECO:0000259" key="5">
    <source>
        <dbReference type="PROSITE" id="PS50893"/>
    </source>
</evidence>
<dbReference type="InterPro" id="IPR050611">
    <property type="entry name" value="ABCF"/>
</dbReference>
<gene>
    <name evidence="6" type="ORF">GCM10009544_24930</name>
</gene>
<protein>
    <submittedName>
        <fullName evidence="6">ABC-F family ATP-binding cassette domain-containing protein</fullName>
    </submittedName>
</protein>
<dbReference type="PANTHER" id="PTHR19211:SF14">
    <property type="entry name" value="ATP-BINDING CASSETTE SUB-FAMILY F MEMBER 1"/>
    <property type="match status" value="1"/>
</dbReference>
<evidence type="ECO:0000313" key="7">
    <source>
        <dbReference type="Proteomes" id="UP001499895"/>
    </source>
</evidence>
<keyword evidence="1" id="KW-0677">Repeat</keyword>
<name>A0ABN0ZX51_9ACTN</name>
<evidence type="ECO:0000256" key="3">
    <source>
        <dbReference type="ARBA" id="ARBA00022840"/>
    </source>
</evidence>
<dbReference type="InterPro" id="IPR003593">
    <property type="entry name" value="AAA+_ATPase"/>
</dbReference>
<feature type="region of interest" description="Disordered" evidence="4">
    <location>
        <begin position="290"/>
        <end position="310"/>
    </location>
</feature>
<sequence>MPVTTLPARERAQLTCAGIRVERGGRTVLRHVALRVSPRSRWGVVGENGRGKSTLLHVLAGTLTPDEGSVHRVGTLALAEQEVPAEDDRTVGDVVDEHLADVRAALRRLDDATADLAAQRSGAEDAYADALEAAQALDAWDADRRVDVALDGLGAVSDRSRPLATLSVGQRYRIRLACLLGAGHDFLLLDEPTNHLDLAALEYLTARLRAHPGGVVVVSHDRALLSDVVTTVLDLDPTRDGCPRVYGGGYAGYREGREAERIRWAAEYEQQQTEHSRLTQALSEAQNRLSTGWRPDKGTGKHQRATRAGALVRSVHRRQEDLARHEVTAPVPPRRLWLPDLPARPGAVLLRAEGVTVAGRLRRPADLSLVSGGRLAVTGPNGAGKSTLLSVLARRLAPTTGRVHRPGNVRLCLLGQESPRATTRRARDLYTDHTARLVTAGVLQESEVVALTALGLLTSREADKSVAELSTGQQRRLDLACALAARPHVLLLDEPTNHLSIALVDELTDALHATQAAVVVATHDRRMQRDIRGWAHLSLS</sequence>
<keyword evidence="2" id="KW-0547">Nucleotide-binding</keyword>
<dbReference type="PANTHER" id="PTHR19211">
    <property type="entry name" value="ATP-BINDING TRANSPORT PROTEIN-RELATED"/>
    <property type="match status" value="1"/>
</dbReference>
<feature type="domain" description="ABC transporter" evidence="5">
    <location>
        <begin position="336"/>
        <end position="539"/>
    </location>
</feature>
<evidence type="ECO:0000256" key="4">
    <source>
        <dbReference type="SAM" id="MobiDB-lite"/>
    </source>
</evidence>
<dbReference type="EMBL" id="BAAAHB010000021">
    <property type="protein sequence ID" value="GAA0461429.1"/>
    <property type="molecule type" value="Genomic_DNA"/>
</dbReference>
<keyword evidence="7" id="KW-1185">Reference proteome</keyword>
<accession>A0ABN0ZX51</accession>
<proteinExistence type="predicted"/>
<organism evidence="6 7">
    <name type="scientific">Streptomyces stramineus</name>
    <dbReference type="NCBI Taxonomy" id="173861"/>
    <lineage>
        <taxon>Bacteria</taxon>
        <taxon>Bacillati</taxon>
        <taxon>Actinomycetota</taxon>
        <taxon>Actinomycetes</taxon>
        <taxon>Kitasatosporales</taxon>
        <taxon>Streptomycetaceae</taxon>
        <taxon>Streptomyces</taxon>
    </lineage>
</organism>
<reference evidence="6 7" key="1">
    <citation type="journal article" date="2019" name="Int. J. Syst. Evol. Microbiol.">
        <title>The Global Catalogue of Microorganisms (GCM) 10K type strain sequencing project: providing services to taxonomists for standard genome sequencing and annotation.</title>
        <authorList>
            <consortium name="The Broad Institute Genomics Platform"/>
            <consortium name="The Broad Institute Genome Sequencing Center for Infectious Disease"/>
            <person name="Wu L."/>
            <person name="Ma J."/>
        </authorList>
    </citation>
    <scope>NUCLEOTIDE SEQUENCE [LARGE SCALE GENOMIC DNA]</scope>
    <source>
        <strain evidence="6 7">JCM 10649</strain>
    </source>
</reference>
<dbReference type="InterPro" id="IPR027417">
    <property type="entry name" value="P-loop_NTPase"/>
</dbReference>
<keyword evidence="3 6" id="KW-0067">ATP-binding</keyword>
<dbReference type="CDD" id="cd03221">
    <property type="entry name" value="ABCF_EF-3"/>
    <property type="match status" value="1"/>
</dbReference>
<dbReference type="SUPFAM" id="SSF52540">
    <property type="entry name" value="P-loop containing nucleoside triphosphate hydrolases"/>
    <property type="match status" value="2"/>
</dbReference>
<dbReference type="Pfam" id="PF00005">
    <property type="entry name" value="ABC_tran"/>
    <property type="match status" value="2"/>
</dbReference>
<evidence type="ECO:0000256" key="2">
    <source>
        <dbReference type="ARBA" id="ARBA00022741"/>
    </source>
</evidence>
<dbReference type="InterPro" id="IPR003439">
    <property type="entry name" value="ABC_transporter-like_ATP-bd"/>
</dbReference>
<dbReference type="RefSeq" id="WP_344089616.1">
    <property type="nucleotide sequence ID" value="NZ_BAAAHB010000021.1"/>
</dbReference>
<dbReference type="Gene3D" id="3.40.50.300">
    <property type="entry name" value="P-loop containing nucleotide triphosphate hydrolases"/>
    <property type="match status" value="2"/>
</dbReference>
<comment type="caution">
    <text evidence="6">The sequence shown here is derived from an EMBL/GenBank/DDBJ whole genome shotgun (WGS) entry which is preliminary data.</text>
</comment>
<feature type="domain" description="ABC transporter" evidence="5">
    <location>
        <begin position="14"/>
        <end position="265"/>
    </location>
</feature>